<keyword evidence="1" id="KW-0812">Transmembrane</keyword>
<feature type="transmembrane region" description="Helical" evidence="1">
    <location>
        <begin position="145"/>
        <end position="168"/>
    </location>
</feature>
<sequence length="217" mass="24590">MKILMATIWIAVRSLIPLAVIAIAHRVINNELPDESHPYYYLARYLSLGCYSVCVPASTCWRYIMIIREIARKIEELKDPAIERRIHELKASSSSELTLTVDDDSVVSWTIALFIPFLPFLIGIAILPAEGADKLEAAEWVSGQYILGCIFISLVMQVYPIICFTWTGKLDELIRLHRDPVIKKRILELKTSSYSSISIEPNDVMGQTTRIKPVVKP</sequence>
<evidence type="ECO:0008006" key="4">
    <source>
        <dbReference type="Google" id="ProtNLM"/>
    </source>
</evidence>
<keyword evidence="1" id="KW-1133">Transmembrane helix</keyword>
<keyword evidence="1" id="KW-0472">Membrane</keyword>
<feature type="transmembrane region" description="Helical" evidence="1">
    <location>
        <begin position="7"/>
        <end position="28"/>
    </location>
</feature>
<name>A0AAV2ENG9_9ROSI</name>
<accession>A0AAV2ENG9</accession>
<gene>
    <name evidence="2" type="ORF">LTRI10_LOCUS28524</name>
</gene>
<organism evidence="2 3">
    <name type="scientific">Linum trigynum</name>
    <dbReference type="NCBI Taxonomy" id="586398"/>
    <lineage>
        <taxon>Eukaryota</taxon>
        <taxon>Viridiplantae</taxon>
        <taxon>Streptophyta</taxon>
        <taxon>Embryophyta</taxon>
        <taxon>Tracheophyta</taxon>
        <taxon>Spermatophyta</taxon>
        <taxon>Magnoliopsida</taxon>
        <taxon>eudicotyledons</taxon>
        <taxon>Gunneridae</taxon>
        <taxon>Pentapetalae</taxon>
        <taxon>rosids</taxon>
        <taxon>fabids</taxon>
        <taxon>Malpighiales</taxon>
        <taxon>Linaceae</taxon>
        <taxon>Linum</taxon>
    </lineage>
</organism>
<keyword evidence="3" id="KW-1185">Reference proteome</keyword>
<reference evidence="2 3" key="1">
    <citation type="submission" date="2024-04" db="EMBL/GenBank/DDBJ databases">
        <authorList>
            <person name="Fracassetti M."/>
        </authorList>
    </citation>
    <scope>NUCLEOTIDE SEQUENCE [LARGE SCALE GENOMIC DNA]</scope>
</reference>
<evidence type="ECO:0000256" key="1">
    <source>
        <dbReference type="SAM" id="Phobius"/>
    </source>
</evidence>
<evidence type="ECO:0000313" key="2">
    <source>
        <dbReference type="EMBL" id="CAL1387546.1"/>
    </source>
</evidence>
<feature type="transmembrane region" description="Helical" evidence="1">
    <location>
        <begin position="40"/>
        <end position="64"/>
    </location>
</feature>
<protein>
    <recommendedName>
        <fullName evidence="4">G protein-coupled receptor</fullName>
    </recommendedName>
</protein>
<proteinExistence type="predicted"/>
<dbReference type="Proteomes" id="UP001497516">
    <property type="component" value="Chromosome 5"/>
</dbReference>
<dbReference type="AlphaFoldDB" id="A0AAV2ENG9"/>
<evidence type="ECO:0000313" key="3">
    <source>
        <dbReference type="Proteomes" id="UP001497516"/>
    </source>
</evidence>
<dbReference type="EMBL" id="OZ034818">
    <property type="protein sequence ID" value="CAL1387546.1"/>
    <property type="molecule type" value="Genomic_DNA"/>
</dbReference>
<feature type="transmembrane region" description="Helical" evidence="1">
    <location>
        <begin position="106"/>
        <end position="125"/>
    </location>
</feature>